<dbReference type="SUPFAM" id="SSF56112">
    <property type="entry name" value="Protein kinase-like (PK-like)"/>
    <property type="match status" value="1"/>
</dbReference>
<evidence type="ECO:0000256" key="4">
    <source>
        <dbReference type="ARBA" id="ARBA00022741"/>
    </source>
</evidence>
<dbReference type="PROSITE" id="PS00107">
    <property type="entry name" value="PROTEIN_KINASE_ATP"/>
    <property type="match status" value="1"/>
</dbReference>
<dbReference type="InterPro" id="IPR008271">
    <property type="entry name" value="Ser/Thr_kinase_AS"/>
</dbReference>
<evidence type="ECO:0000256" key="8">
    <source>
        <dbReference type="RuleBase" id="RU000304"/>
    </source>
</evidence>
<dbReference type="PANTHER" id="PTHR24351">
    <property type="entry name" value="RIBOSOMAL PROTEIN S6 KINASE"/>
    <property type="match status" value="1"/>
</dbReference>
<evidence type="ECO:0000256" key="3">
    <source>
        <dbReference type="ARBA" id="ARBA00022679"/>
    </source>
</evidence>
<keyword evidence="4 7" id="KW-0547">Nucleotide-binding</keyword>
<dbReference type="Pfam" id="PF00069">
    <property type="entry name" value="Pkinase"/>
    <property type="match status" value="1"/>
</dbReference>
<organism evidence="10 11">
    <name type="scientific">Cichlidogyrus casuarinus</name>
    <dbReference type="NCBI Taxonomy" id="1844966"/>
    <lineage>
        <taxon>Eukaryota</taxon>
        <taxon>Metazoa</taxon>
        <taxon>Spiralia</taxon>
        <taxon>Lophotrochozoa</taxon>
        <taxon>Platyhelminthes</taxon>
        <taxon>Monogenea</taxon>
        <taxon>Monopisthocotylea</taxon>
        <taxon>Dactylogyridea</taxon>
        <taxon>Ancyrocephalidae</taxon>
        <taxon>Cichlidogyrus</taxon>
    </lineage>
</organism>
<evidence type="ECO:0000256" key="5">
    <source>
        <dbReference type="ARBA" id="ARBA00022777"/>
    </source>
</evidence>
<name>A0ABD2QDA5_9PLAT</name>
<dbReference type="InterPro" id="IPR011009">
    <property type="entry name" value="Kinase-like_dom_sf"/>
</dbReference>
<reference evidence="10 11" key="1">
    <citation type="submission" date="2024-11" db="EMBL/GenBank/DDBJ databases">
        <title>Adaptive evolution of stress response genes in parasites aligns with host niche diversity.</title>
        <authorList>
            <person name="Hahn C."/>
            <person name="Resl P."/>
        </authorList>
    </citation>
    <scope>NUCLEOTIDE SEQUENCE [LARGE SCALE GENOMIC DNA]</scope>
    <source>
        <strain evidence="10">EGGRZ-B1_66</strain>
        <tissue evidence="10">Body</tissue>
    </source>
</reference>
<dbReference type="EMBL" id="JBJKFK010000394">
    <property type="protein sequence ID" value="KAL3317368.1"/>
    <property type="molecule type" value="Genomic_DNA"/>
</dbReference>
<comment type="caution">
    <text evidence="10">The sequence shown here is derived from an EMBL/GenBank/DDBJ whole genome shotgun (WGS) entry which is preliminary data.</text>
</comment>
<sequence>MDLDSDIANLTLDTEPVLKQTDINKDHFNVRKFLGRGCYSLVYEVEKNTGIDIGTQYALKKFFLLSSSAMKCVLRERQILARLAECEQSSHFLPTLFYSLWIPYSPIFIINEGCGRDLFDLIKHAGQMEESYARFYLAEIISGLEIVHSMGIVHLDLKPENILFRSNGHIFIADFDRSYDFTISDKVPTDDDFTGTPLFMAPEIASGQIISTKADVWSLGILVAEMVSGPVRPAAKDTADDFHMARKGTYKIRGLNSFTKPMQSFFSATLKVPVRERIDLNAMKGLRFLKFVNWALVSSCKLKPPYDPMDFEHRPSPEDRKIFAEESDTILRDAFAMKPSINYGGRKLNNKDDDAMADLRRETPSTLDGIVLNQAFTNFAYIHPSLRPIEIAYDEIKDLKKTPTQARPRTRNLSVGD</sequence>
<feature type="domain" description="Protein kinase" evidence="9">
    <location>
        <begin position="28"/>
        <end position="292"/>
    </location>
</feature>
<dbReference type="GO" id="GO:0004674">
    <property type="term" value="F:protein serine/threonine kinase activity"/>
    <property type="evidence" value="ECO:0007669"/>
    <property type="project" value="UniProtKB-KW"/>
</dbReference>
<dbReference type="InterPro" id="IPR017441">
    <property type="entry name" value="Protein_kinase_ATP_BS"/>
</dbReference>
<evidence type="ECO:0000256" key="7">
    <source>
        <dbReference type="PROSITE-ProRule" id="PRU10141"/>
    </source>
</evidence>
<proteinExistence type="inferred from homology"/>
<dbReference type="PROSITE" id="PS50011">
    <property type="entry name" value="PROTEIN_KINASE_DOM"/>
    <property type="match status" value="1"/>
</dbReference>
<keyword evidence="1 8" id="KW-0723">Serine/threonine-protein kinase</keyword>
<evidence type="ECO:0000313" key="11">
    <source>
        <dbReference type="Proteomes" id="UP001626550"/>
    </source>
</evidence>
<evidence type="ECO:0000256" key="6">
    <source>
        <dbReference type="ARBA" id="ARBA00022840"/>
    </source>
</evidence>
<dbReference type="Gene3D" id="3.30.200.20">
    <property type="entry name" value="Phosphorylase Kinase, domain 1"/>
    <property type="match status" value="1"/>
</dbReference>
<dbReference type="GO" id="GO:0005524">
    <property type="term" value="F:ATP binding"/>
    <property type="evidence" value="ECO:0007669"/>
    <property type="project" value="UniProtKB-UniRule"/>
</dbReference>
<gene>
    <name evidence="10" type="primary">STK32A</name>
    <name evidence="10" type="ORF">Ciccas_003979</name>
</gene>
<dbReference type="Gene3D" id="1.10.510.10">
    <property type="entry name" value="Transferase(Phosphotransferase) domain 1"/>
    <property type="match status" value="1"/>
</dbReference>
<keyword evidence="3" id="KW-0808">Transferase</keyword>
<evidence type="ECO:0000256" key="1">
    <source>
        <dbReference type="ARBA" id="ARBA00022527"/>
    </source>
</evidence>
<dbReference type="SMART" id="SM00220">
    <property type="entry name" value="S_TKc"/>
    <property type="match status" value="1"/>
</dbReference>
<accession>A0ABD2QDA5</accession>
<keyword evidence="11" id="KW-1185">Reference proteome</keyword>
<evidence type="ECO:0000313" key="10">
    <source>
        <dbReference type="EMBL" id="KAL3317368.1"/>
    </source>
</evidence>
<dbReference type="Proteomes" id="UP001626550">
    <property type="component" value="Unassembled WGS sequence"/>
</dbReference>
<keyword evidence="2" id="KW-0597">Phosphoprotein</keyword>
<evidence type="ECO:0000256" key="2">
    <source>
        <dbReference type="ARBA" id="ARBA00022553"/>
    </source>
</evidence>
<protein>
    <submittedName>
        <fullName evidence="10">Serine/threonine-protein kinase 32A</fullName>
    </submittedName>
</protein>
<feature type="binding site" evidence="7">
    <location>
        <position position="60"/>
    </location>
    <ligand>
        <name>ATP</name>
        <dbReference type="ChEBI" id="CHEBI:30616"/>
    </ligand>
</feature>
<dbReference type="AlphaFoldDB" id="A0ABD2QDA5"/>
<evidence type="ECO:0000259" key="9">
    <source>
        <dbReference type="PROSITE" id="PS50011"/>
    </source>
</evidence>
<dbReference type="InterPro" id="IPR000719">
    <property type="entry name" value="Prot_kinase_dom"/>
</dbReference>
<dbReference type="PROSITE" id="PS00108">
    <property type="entry name" value="PROTEIN_KINASE_ST"/>
    <property type="match status" value="1"/>
</dbReference>
<comment type="similarity">
    <text evidence="8">Belongs to the protein kinase superfamily.</text>
</comment>
<keyword evidence="5 10" id="KW-0418">Kinase</keyword>
<keyword evidence="6 7" id="KW-0067">ATP-binding</keyword>